<reference evidence="4" key="1">
    <citation type="journal article" date="2019" name="Int. J. Syst. Evol. Microbiol.">
        <title>The Global Catalogue of Microorganisms (GCM) 10K type strain sequencing project: providing services to taxonomists for standard genome sequencing and annotation.</title>
        <authorList>
            <consortium name="The Broad Institute Genomics Platform"/>
            <consortium name="The Broad Institute Genome Sequencing Center for Infectious Disease"/>
            <person name="Wu L."/>
            <person name="Ma J."/>
        </authorList>
    </citation>
    <scope>NUCLEOTIDE SEQUENCE [LARGE SCALE GENOMIC DNA]</scope>
    <source>
        <strain evidence="4">JCM 13006</strain>
    </source>
</reference>
<comment type="caution">
    <text evidence="3">The sequence shown here is derived from an EMBL/GenBank/DDBJ whole genome shotgun (WGS) entry which is preliminary data.</text>
</comment>
<organism evidence="3 4">
    <name type="scientific">Kitasatospora terrestris</name>
    <dbReference type="NCBI Taxonomy" id="258051"/>
    <lineage>
        <taxon>Bacteria</taxon>
        <taxon>Bacillati</taxon>
        <taxon>Actinomycetota</taxon>
        <taxon>Actinomycetes</taxon>
        <taxon>Kitasatosporales</taxon>
        <taxon>Streptomycetaceae</taxon>
        <taxon>Kitasatospora</taxon>
    </lineage>
</organism>
<dbReference type="PANTHER" id="PTHR24094:SF15">
    <property type="entry name" value="AMP-DEPENDENT SYNTHETASE_LIGASE DOMAIN-CONTAINING PROTEIN-RELATED"/>
    <property type="match status" value="1"/>
</dbReference>
<dbReference type="PANTHER" id="PTHR24094">
    <property type="entry name" value="SECRETED PROTEIN"/>
    <property type="match status" value="1"/>
</dbReference>
<dbReference type="InterPro" id="IPR011089">
    <property type="entry name" value="GmrSD_C"/>
</dbReference>
<dbReference type="RefSeq" id="WP_345700870.1">
    <property type="nucleotide sequence ID" value="NZ_BAABIS010000001.1"/>
</dbReference>
<name>A0ABP9ERN3_9ACTN</name>
<dbReference type="Pfam" id="PF07510">
    <property type="entry name" value="GmrSD_C"/>
    <property type="match status" value="1"/>
</dbReference>
<keyword evidence="3" id="KW-0540">Nuclease</keyword>
<keyword evidence="1" id="KW-0732">Signal</keyword>
<sequence>MSAIRRTAAALSAALLAATGLLAGAGTADAALPTPVSTATAKTYLASLTVAAESHTTTYDRALFPHWITISGTCNTRETVLKRDGSNVVTDSACAATSGSWYSVYDGVSTTTASSFDIDHLVPLAEAWRSGAWNWTTAQRQNFANDLTRPQLIAVSASSNRAKGDQDPAHWLPQSSYRCTYTRAWVQVKYYYSLSVDSAEKSALTSLLNAC</sequence>
<keyword evidence="3" id="KW-0255">Endonuclease</keyword>
<feature type="signal peptide" evidence="1">
    <location>
        <begin position="1"/>
        <end position="30"/>
    </location>
</feature>
<evidence type="ECO:0000259" key="2">
    <source>
        <dbReference type="Pfam" id="PF07510"/>
    </source>
</evidence>
<protein>
    <submittedName>
        <fullName evidence="3">HNH endonuclease family protein</fullName>
    </submittedName>
</protein>
<accession>A0ABP9ERN3</accession>
<proteinExistence type="predicted"/>
<gene>
    <name evidence="3" type="ORF">GCM10023235_69400</name>
</gene>
<feature type="domain" description="GmrSD restriction endonucleases C-terminal" evidence="2">
    <location>
        <begin position="110"/>
        <end position="205"/>
    </location>
</feature>
<evidence type="ECO:0000256" key="1">
    <source>
        <dbReference type="SAM" id="SignalP"/>
    </source>
</evidence>
<dbReference type="GO" id="GO:0004519">
    <property type="term" value="F:endonuclease activity"/>
    <property type="evidence" value="ECO:0007669"/>
    <property type="project" value="UniProtKB-KW"/>
</dbReference>
<dbReference type="Proteomes" id="UP001501752">
    <property type="component" value="Unassembled WGS sequence"/>
</dbReference>
<dbReference type="EMBL" id="BAABIS010000001">
    <property type="protein sequence ID" value="GAA4879301.1"/>
    <property type="molecule type" value="Genomic_DNA"/>
</dbReference>
<feature type="chain" id="PRO_5046496629" evidence="1">
    <location>
        <begin position="31"/>
        <end position="211"/>
    </location>
</feature>
<keyword evidence="4" id="KW-1185">Reference proteome</keyword>
<evidence type="ECO:0000313" key="3">
    <source>
        <dbReference type="EMBL" id="GAA4879301.1"/>
    </source>
</evidence>
<keyword evidence="3" id="KW-0378">Hydrolase</keyword>
<evidence type="ECO:0000313" key="4">
    <source>
        <dbReference type="Proteomes" id="UP001501752"/>
    </source>
</evidence>